<dbReference type="SUPFAM" id="SSF88713">
    <property type="entry name" value="Glycoside hydrolase/deacetylase"/>
    <property type="match status" value="1"/>
</dbReference>
<dbReference type="Pfam" id="PF01522">
    <property type="entry name" value="Polysacc_deac_1"/>
    <property type="match status" value="1"/>
</dbReference>
<evidence type="ECO:0000313" key="4">
    <source>
        <dbReference type="Proteomes" id="UP000030401"/>
    </source>
</evidence>
<accession>A0A0A5HL74</accession>
<dbReference type="AlphaFoldDB" id="A0A0A5HL74"/>
<dbReference type="GO" id="GO:0016810">
    <property type="term" value="F:hydrolase activity, acting on carbon-nitrogen (but not peptide) bonds"/>
    <property type="evidence" value="ECO:0007669"/>
    <property type="project" value="InterPro"/>
</dbReference>
<dbReference type="PANTHER" id="PTHR10587:SF128">
    <property type="entry name" value="POLYSACCHARIDE DEACETYLASE PDAB-RELATED"/>
    <property type="match status" value="1"/>
</dbReference>
<dbReference type="NCBIfam" id="TIGR02764">
    <property type="entry name" value="spore_ybaN_pdaB"/>
    <property type="match status" value="1"/>
</dbReference>
<evidence type="ECO:0000256" key="1">
    <source>
        <dbReference type="SAM" id="Phobius"/>
    </source>
</evidence>
<name>A0A0A5HL74_9BACI</name>
<dbReference type="Gene3D" id="3.20.20.370">
    <property type="entry name" value="Glycoside hydrolase/deacetylase"/>
    <property type="match status" value="1"/>
</dbReference>
<feature type="transmembrane region" description="Helical" evidence="1">
    <location>
        <begin position="12"/>
        <end position="31"/>
    </location>
</feature>
<keyword evidence="4" id="KW-1185">Reference proteome</keyword>
<dbReference type="RefSeq" id="WP_036836372.1">
    <property type="nucleotide sequence ID" value="NZ_AVPG01000040.1"/>
</dbReference>
<dbReference type="EMBL" id="AVPG01000040">
    <property type="protein sequence ID" value="KGX84377.1"/>
    <property type="molecule type" value="Genomic_DNA"/>
</dbReference>
<dbReference type="OrthoDB" id="9806342at2"/>
<dbReference type="GO" id="GO:0005975">
    <property type="term" value="P:carbohydrate metabolic process"/>
    <property type="evidence" value="ECO:0007669"/>
    <property type="project" value="InterPro"/>
</dbReference>
<dbReference type="InterPro" id="IPR014132">
    <property type="entry name" value="PdaB-like"/>
</dbReference>
<comment type="caution">
    <text evidence="3">The sequence shown here is derived from an EMBL/GenBank/DDBJ whole genome shotgun (WGS) entry which is preliminary data.</text>
</comment>
<dbReference type="STRING" id="1385512.N784_13655"/>
<dbReference type="Proteomes" id="UP000030401">
    <property type="component" value="Unassembled WGS sequence"/>
</dbReference>
<keyword evidence="1" id="KW-0472">Membrane</keyword>
<dbReference type="InterPro" id="IPR050248">
    <property type="entry name" value="Polysacc_deacetylase_ArnD"/>
</dbReference>
<sequence length="253" mass="29122">MQFFHVWEWTRFKKWGLIIVAALFCAVFLYVEKETVFSVFSTDKGPRALTSAENNEKELSLTFNISWGKEEVHPILDTLKEYETTATFFVSGEWAENHPKIVDRIVEDGHELGMLGYRYKSYIQQDINQVKKDLLYAKEVFRKLGYEDVPLLRTPNGHFNKEVLTLADQLQFQVIQWSVNPHDWENPGVDHIVDYVMKETKEGDIILLHASDSVKQTNQALETILPGLKNKGLQFVSVSELIAKTDAKSAPIE</sequence>
<evidence type="ECO:0000313" key="3">
    <source>
        <dbReference type="EMBL" id="KGX84377.1"/>
    </source>
</evidence>
<dbReference type="PROSITE" id="PS51677">
    <property type="entry name" value="NODB"/>
    <property type="match status" value="1"/>
</dbReference>
<proteinExistence type="predicted"/>
<dbReference type="InterPro" id="IPR002509">
    <property type="entry name" value="NODB_dom"/>
</dbReference>
<reference evidence="3 4" key="1">
    <citation type="submission" date="2013-08" db="EMBL/GenBank/DDBJ databases">
        <authorList>
            <person name="Huang J."/>
            <person name="Wang G."/>
        </authorList>
    </citation>
    <scope>NUCLEOTIDE SEQUENCE [LARGE SCALE GENOMIC DNA]</scope>
    <source>
        <strain evidence="3 4">JSM 072002</strain>
    </source>
</reference>
<dbReference type="PANTHER" id="PTHR10587">
    <property type="entry name" value="GLYCOSYL TRANSFERASE-RELATED"/>
    <property type="match status" value="1"/>
</dbReference>
<organism evidence="3 4">
    <name type="scientific">Pontibacillus litoralis JSM 072002</name>
    <dbReference type="NCBI Taxonomy" id="1385512"/>
    <lineage>
        <taxon>Bacteria</taxon>
        <taxon>Bacillati</taxon>
        <taxon>Bacillota</taxon>
        <taxon>Bacilli</taxon>
        <taxon>Bacillales</taxon>
        <taxon>Bacillaceae</taxon>
        <taxon>Pontibacillus</taxon>
    </lineage>
</organism>
<keyword evidence="1" id="KW-0812">Transmembrane</keyword>
<dbReference type="GO" id="GO:0016020">
    <property type="term" value="C:membrane"/>
    <property type="evidence" value="ECO:0007669"/>
    <property type="project" value="TreeGrafter"/>
</dbReference>
<dbReference type="InterPro" id="IPR011330">
    <property type="entry name" value="Glyco_hydro/deAcase_b/a-brl"/>
</dbReference>
<feature type="domain" description="NodB homology" evidence="2">
    <location>
        <begin position="57"/>
        <end position="236"/>
    </location>
</feature>
<protein>
    <submittedName>
        <fullName evidence="3">Polysaccharide deacetylase</fullName>
    </submittedName>
</protein>
<evidence type="ECO:0000259" key="2">
    <source>
        <dbReference type="PROSITE" id="PS51677"/>
    </source>
</evidence>
<dbReference type="eggNOG" id="COG0726">
    <property type="taxonomic scope" value="Bacteria"/>
</dbReference>
<gene>
    <name evidence="3" type="ORF">N784_13655</name>
</gene>
<keyword evidence="1" id="KW-1133">Transmembrane helix</keyword>